<organism evidence="1 2">
    <name type="scientific">Artemisia annua</name>
    <name type="common">Sweet wormwood</name>
    <dbReference type="NCBI Taxonomy" id="35608"/>
    <lineage>
        <taxon>Eukaryota</taxon>
        <taxon>Viridiplantae</taxon>
        <taxon>Streptophyta</taxon>
        <taxon>Embryophyta</taxon>
        <taxon>Tracheophyta</taxon>
        <taxon>Spermatophyta</taxon>
        <taxon>Magnoliopsida</taxon>
        <taxon>eudicotyledons</taxon>
        <taxon>Gunneridae</taxon>
        <taxon>Pentapetalae</taxon>
        <taxon>asterids</taxon>
        <taxon>campanulids</taxon>
        <taxon>Asterales</taxon>
        <taxon>Asteraceae</taxon>
        <taxon>Asteroideae</taxon>
        <taxon>Anthemideae</taxon>
        <taxon>Artemisiinae</taxon>
        <taxon>Artemisia</taxon>
    </lineage>
</organism>
<proteinExistence type="predicted"/>
<evidence type="ECO:0000313" key="2">
    <source>
        <dbReference type="Proteomes" id="UP000245207"/>
    </source>
</evidence>
<name>A0A2U1QNQ0_ARTAN</name>
<sequence length="123" mass="13887">MFSQQAEQELLETMKAFDACKQQEGKFVSSYVLKIKGYIDNLECLGHPMSLQLAMSLILPLCLRSMNDSCKTTICVTWGRLHVMLKLHEKGLPKKVATHVVLAINARRIHKHNNNNKKPQAAA</sequence>
<reference evidence="1 2" key="1">
    <citation type="journal article" date="2018" name="Mol. Plant">
        <title>The genome of Artemisia annua provides insight into the evolution of Asteraceae family and artemisinin biosynthesis.</title>
        <authorList>
            <person name="Shen Q."/>
            <person name="Zhang L."/>
            <person name="Liao Z."/>
            <person name="Wang S."/>
            <person name="Yan T."/>
            <person name="Shi P."/>
            <person name="Liu M."/>
            <person name="Fu X."/>
            <person name="Pan Q."/>
            <person name="Wang Y."/>
            <person name="Lv Z."/>
            <person name="Lu X."/>
            <person name="Zhang F."/>
            <person name="Jiang W."/>
            <person name="Ma Y."/>
            <person name="Chen M."/>
            <person name="Hao X."/>
            <person name="Li L."/>
            <person name="Tang Y."/>
            <person name="Lv G."/>
            <person name="Zhou Y."/>
            <person name="Sun X."/>
            <person name="Brodelius P.E."/>
            <person name="Rose J.K.C."/>
            <person name="Tang K."/>
        </authorList>
    </citation>
    <scope>NUCLEOTIDE SEQUENCE [LARGE SCALE GENOMIC DNA]</scope>
    <source>
        <strain evidence="2">cv. Huhao1</strain>
        <tissue evidence="1">Leaf</tissue>
    </source>
</reference>
<keyword evidence="2" id="KW-1185">Reference proteome</keyword>
<dbReference type="AlphaFoldDB" id="A0A2U1QNQ0"/>
<protein>
    <recommendedName>
        <fullName evidence="3">Zinc finger, CCHC-type</fullName>
    </recommendedName>
</protein>
<evidence type="ECO:0000313" key="1">
    <source>
        <dbReference type="EMBL" id="PWA99612.1"/>
    </source>
</evidence>
<accession>A0A2U1QNQ0</accession>
<evidence type="ECO:0008006" key="3">
    <source>
        <dbReference type="Google" id="ProtNLM"/>
    </source>
</evidence>
<dbReference type="Proteomes" id="UP000245207">
    <property type="component" value="Unassembled WGS sequence"/>
</dbReference>
<gene>
    <name evidence="1" type="ORF">CTI12_AA005150</name>
</gene>
<dbReference type="EMBL" id="PKPP01000012">
    <property type="protein sequence ID" value="PWA99612.1"/>
    <property type="molecule type" value="Genomic_DNA"/>
</dbReference>
<dbReference type="OrthoDB" id="1920930at2759"/>
<comment type="caution">
    <text evidence="1">The sequence shown here is derived from an EMBL/GenBank/DDBJ whole genome shotgun (WGS) entry which is preliminary data.</text>
</comment>